<sequence>MLVSIGPYHIEDTNLMAMKEKKLMYLHLLLERRNVSQETYKLELAKLEERARQCYADPINYLKSHEFVEMMLLDGCFIIGFLQELTSEDEDGDARIINVEWMVSQICRDMMLLENQLPYFVLSTLYDMTIGPYQRRRSFWETLMVAFNFMLPKPRPRMINVRQNYTQEIKHFLHAAHILCHYPLPEKVITVNSDGNSDVTCQQRNTTKNVDQRLTQPLIGSNSTRYVFFFVWNYPLYN</sequence>
<gene>
    <name evidence="1" type="ORF">L1049_004216</name>
</gene>
<proteinExistence type="predicted"/>
<dbReference type="Proteomes" id="UP001415857">
    <property type="component" value="Unassembled WGS sequence"/>
</dbReference>
<evidence type="ECO:0000313" key="2">
    <source>
        <dbReference type="Proteomes" id="UP001415857"/>
    </source>
</evidence>
<keyword evidence="2" id="KW-1185">Reference proteome</keyword>
<dbReference type="PANTHER" id="PTHR31170">
    <property type="entry name" value="BNAC04G53230D PROTEIN"/>
    <property type="match status" value="1"/>
</dbReference>
<dbReference type="AlphaFoldDB" id="A0AAP0WVX5"/>
<dbReference type="InterPro" id="IPR004158">
    <property type="entry name" value="DUF247_pln"/>
</dbReference>
<name>A0AAP0WVX5_LIQFO</name>
<accession>A0AAP0WVX5</accession>
<comment type="caution">
    <text evidence="1">The sequence shown here is derived from an EMBL/GenBank/DDBJ whole genome shotgun (WGS) entry which is preliminary data.</text>
</comment>
<evidence type="ECO:0000313" key="1">
    <source>
        <dbReference type="EMBL" id="KAK9281317.1"/>
    </source>
</evidence>
<protein>
    <submittedName>
        <fullName evidence="1">Uncharacterized protein</fullName>
    </submittedName>
</protein>
<dbReference type="Pfam" id="PF03140">
    <property type="entry name" value="DUF247"/>
    <property type="match status" value="1"/>
</dbReference>
<dbReference type="EMBL" id="JBBPBK010000007">
    <property type="protein sequence ID" value="KAK9281317.1"/>
    <property type="molecule type" value="Genomic_DNA"/>
</dbReference>
<reference evidence="1 2" key="1">
    <citation type="journal article" date="2024" name="Plant J.">
        <title>Genome sequences and population genomics reveal climatic adaptation and genomic divergence between two closely related sweetgum species.</title>
        <authorList>
            <person name="Xu W.Q."/>
            <person name="Ren C.Q."/>
            <person name="Zhang X.Y."/>
            <person name="Comes H.P."/>
            <person name="Liu X.H."/>
            <person name="Li Y.G."/>
            <person name="Kettle C.J."/>
            <person name="Jalonen R."/>
            <person name="Gaisberger H."/>
            <person name="Ma Y.Z."/>
            <person name="Qiu Y.X."/>
        </authorList>
    </citation>
    <scope>NUCLEOTIDE SEQUENCE [LARGE SCALE GENOMIC DNA]</scope>
    <source>
        <strain evidence="1">Hangzhou</strain>
    </source>
</reference>
<organism evidence="1 2">
    <name type="scientific">Liquidambar formosana</name>
    <name type="common">Formosan gum</name>
    <dbReference type="NCBI Taxonomy" id="63359"/>
    <lineage>
        <taxon>Eukaryota</taxon>
        <taxon>Viridiplantae</taxon>
        <taxon>Streptophyta</taxon>
        <taxon>Embryophyta</taxon>
        <taxon>Tracheophyta</taxon>
        <taxon>Spermatophyta</taxon>
        <taxon>Magnoliopsida</taxon>
        <taxon>eudicotyledons</taxon>
        <taxon>Gunneridae</taxon>
        <taxon>Pentapetalae</taxon>
        <taxon>Saxifragales</taxon>
        <taxon>Altingiaceae</taxon>
        <taxon>Liquidambar</taxon>
    </lineage>
</organism>